<evidence type="ECO:0000256" key="3">
    <source>
        <dbReference type="HAMAP-Rule" id="MF_00272"/>
    </source>
</evidence>
<dbReference type="InterPro" id="IPR033753">
    <property type="entry name" value="GCV_H/Fam206"/>
</dbReference>
<evidence type="ECO:0000256" key="4">
    <source>
        <dbReference type="PIRSR" id="PIRSR617453-50"/>
    </source>
</evidence>
<dbReference type="SUPFAM" id="SSF51230">
    <property type="entry name" value="Single hybrid motif"/>
    <property type="match status" value="1"/>
</dbReference>
<dbReference type="RefSeq" id="WP_088756633.1">
    <property type="nucleotide sequence ID" value="NZ_JARJFG010000023.1"/>
</dbReference>
<comment type="caution">
    <text evidence="6">The sequence shown here is derived from an EMBL/GenBank/DDBJ whole genome shotgun (WGS) entry which is preliminary data.</text>
</comment>
<dbReference type="NCBIfam" id="TIGR00527">
    <property type="entry name" value="gcvH"/>
    <property type="match status" value="1"/>
</dbReference>
<dbReference type="Proteomes" id="UP000214747">
    <property type="component" value="Unassembled WGS sequence"/>
</dbReference>
<name>A0A225SQN7_9BURK</name>
<feature type="modified residue" description="N6-lipoyllysine" evidence="3 4">
    <location>
        <position position="64"/>
    </location>
</feature>
<evidence type="ECO:0000256" key="2">
    <source>
        <dbReference type="ARBA" id="ARBA00022823"/>
    </source>
</evidence>
<dbReference type="PANTHER" id="PTHR11715">
    <property type="entry name" value="GLYCINE CLEAVAGE SYSTEM H PROTEIN"/>
    <property type="match status" value="1"/>
</dbReference>
<dbReference type="InterPro" id="IPR017453">
    <property type="entry name" value="GCV_H_sub"/>
</dbReference>
<dbReference type="InterPro" id="IPR000089">
    <property type="entry name" value="Biotin_lipoyl"/>
</dbReference>
<evidence type="ECO:0000256" key="1">
    <source>
        <dbReference type="ARBA" id="ARBA00009249"/>
    </source>
</evidence>
<keyword evidence="7" id="KW-1185">Reference proteome</keyword>
<comment type="subunit">
    <text evidence="3">The glycine cleavage system is composed of four proteins: P, T, L and H.</text>
</comment>
<sequence length="125" mass="13473">MHIPDHLVYAETHEWVKLEDDGTLTIGITDFGQEQLGPLVYVDMPAVGKVLAKGAESGIVESNKTASDLHAPVDGEVIAINELLVETPDAINGAPYEQWIFKLKPAAPFSVEGFLDAAGYIKLIS</sequence>
<feature type="domain" description="Lipoyl-binding" evidence="5">
    <location>
        <begin position="23"/>
        <end position="104"/>
    </location>
</feature>
<dbReference type="GO" id="GO:0005960">
    <property type="term" value="C:glycine cleavage complex"/>
    <property type="evidence" value="ECO:0007669"/>
    <property type="project" value="InterPro"/>
</dbReference>
<comment type="cofactor">
    <cofactor evidence="3">
        <name>(R)-lipoate</name>
        <dbReference type="ChEBI" id="CHEBI:83088"/>
    </cofactor>
    <text evidence="3">Binds 1 lipoyl cofactor covalently.</text>
</comment>
<dbReference type="AlphaFoldDB" id="A0A225SQN7"/>
<dbReference type="NCBIfam" id="NF002270">
    <property type="entry name" value="PRK01202.1"/>
    <property type="match status" value="1"/>
</dbReference>
<keyword evidence="2 3" id="KW-0450">Lipoyl</keyword>
<protein>
    <recommendedName>
        <fullName evidence="3">Glycine cleavage system H protein</fullName>
    </recommendedName>
</protein>
<evidence type="ECO:0000313" key="7">
    <source>
        <dbReference type="Proteomes" id="UP000214747"/>
    </source>
</evidence>
<dbReference type="Gene3D" id="2.40.50.100">
    <property type="match status" value="1"/>
</dbReference>
<accession>A0A225SQN7</accession>
<evidence type="ECO:0000259" key="5">
    <source>
        <dbReference type="PROSITE" id="PS50968"/>
    </source>
</evidence>
<dbReference type="PANTHER" id="PTHR11715:SF3">
    <property type="entry name" value="GLYCINE CLEAVAGE SYSTEM H PROTEIN-RELATED"/>
    <property type="match status" value="1"/>
</dbReference>
<comment type="similarity">
    <text evidence="1 3">Belongs to the GcvH family.</text>
</comment>
<comment type="function">
    <text evidence="3">The glycine cleavage system catalyzes the degradation of glycine. The H protein shuttles the methylamine group of glycine from the P protein to the T protein.</text>
</comment>
<dbReference type="InterPro" id="IPR011053">
    <property type="entry name" value="Single_hybrid_motif"/>
</dbReference>
<gene>
    <name evidence="3 6" type="primary">gcvH</name>
    <name evidence="6" type="ORF">CEJ45_19170</name>
</gene>
<dbReference type="GO" id="GO:0005829">
    <property type="term" value="C:cytosol"/>
    <property type="evidence" value="ECO:0007669"/>
    <property type="project" value="TreeGrafter"/>
</dbReference>
<dbReference type="GO" id="GO:0009249">
    <property type="term" value="P:protein lipoylation"/>
    <property type="evidence" value="ECO:0007669"/>
    <property type="project" value="TreeGrafter"/>
</dbReference>
<proteinExistence type="inferred from homology"/>
<dbReference type="InterPro" id="IPR002930">
    <property type="entry name" value="GCV_H"/>
</dbReference>
<dbReference type="HAMAP" id="MF_00272">
    <property type="entry name" value="GcvH"/>
    <property type="match status" value="1"/>
</dbReference>
<dbReference type="EMBL" id="NJGV01000022">
    <property type="protein sequence ID" value="OWY32824.1"/>
    <property type="molecule type" value="Genomic_DNA"/>
</dbReference>
<dbReference type="PROSITE" id="PS50968">
    <property type="entry name" value="BIOTINYL_LIPOYL"/>
    <property type="match status" value="1"/>
</dbReference>
<evidence type="ECO:0000313" key="6">
    <source>
        <dbReference type="EMBL" id="OWY32824.1"/>
    </source>
</evidence>
<organism evidence="6 7">
    <name type="scientific">Herbaspirillum aquaticum</name>
    <dbReference type="NCBI Taxonomy" id="568783"/>
    <lineage>
        <taxon>Bacteria</taxon>
        <taxon>Pseudomonadati</taxon>
        <taxon>Pseudomonadota</taxon>
        <taxon>Betaproteobacteria</taxon>
        <taxon>Burkholderiales</taxon>
        <taxon>Oxalobacteraceae</taxon>
        <taxon>Herbaspirillum</taxon>
    </lineage>
</organism>
<dbReference type="GO" id="GO:0019464">
    <property type="term" value="P:glycine decarboxylation via glycine cleavage system"/>
    <property type="evidence" value="ECO:0007669"/>
    <property type="project" value="UniProtKB-UniRule"/>
</dbReference>
<dbReference type="CDD" id="cd06848">
    <property type="entry name" value="GCS_H"/>
    <property type="match status" value="1"/>
</dbReference>
<dbReference type="Pfam" id="PF01597">
    <property type="entry name" value="GCV_H"/>
    <property type="match status" value="1"/>
</dbReference>
<reference evidence="6 7" key="1">
    <citation type="journal article" date="2010" name="Int. J. Syst. Evol. Microbiol.">
        <title>Reclassification of Herbaspirillum putei as a later heterotypic synonym of Herbaspirillum huttiense, with the description of H. huttiense subsp. huttiense subsp. nov. and H. huttiense subsp. putei subsp. nov., comb. nov., and description of Herbaspirillum aquaticum sp. nov.</title>
        <authorList>
            <person name="Dobritsa A.P."/>
            <person name="Reddy M.C."/>
            <person name="Samadpour M."/>
        </authorList>
    </citation>
    <scope>NUCLEOTIDE SEQUENCE [LARGE SCALE GENOMIC DNA]</scope>
    <source>
        <strain evidence="6 7">IEH 4430</strain>
    </source>
</reference>